<dbReference type="CDD" id="cd00055">
    <property type="entry name" value="EGF_Lam"/>
    <property type="match status" value="2"/>
</dbReference>
<keyword evidence="2" id="KW-0677">Repeat</keyword>
<organism evidence="8 9">
    <name type="scientific">Meloidogyne hapla</name>
    <name type="common">Root-knot nematode worm</name>
    <dbReference type="NCBI Taxonomy" id="6305"/>
    <lineage>
        <taxon>Eukaryota</taxon>
        <taxon>Metazoa</taxon>
        <taxon>Ecdysozoa</taxon>
        <taxon>Nematoda</taxon>
        <taxon>Chromadorea</taxon>
        <taxon>Rhabditida</taxon>
        <taxon>Tylenchina</taxon>
        <taxon>Tylenchomorpha</taxon>
        <taxon>Tylenchoidea</taxon>
        <taxon>Meloidogynidae</taxon>
        <taxon>Meloidogyninae</taxon>
        <taxon>Meloidogyne</taxon>
    </lineage>
</organism>
<dbReference type="InterPro" id="IPR002049">
    <property type="entry name" value="LE_dom"/>
</dbReference>
<keyword evidence="8" id="KW-1185">Reference proteome</keyword>
<dbReference type="PANTHER" id="PTHR10574">
    <property type="entry name" value="NETRIN/LAMININ-RELATED"/>
    <property type="match status" value="1"/>
</dbReference>
<evidence type="ECO:0000313" key="8">
    <source>
        <dbReference type="Proteomes" id="UP000095281"/>
    </source>
</evidence>
<dbReference type="InterPro" id="IPR000742">
    <property type="entry name" value="EGF"/>
</dbReference>
<dbReference type="AlphaFoldDB" id="A0A1I8BFD1"/>
<dbReference type="Pfam" id="PF00053">
    <property type="entry name" value="EGF_laminin"/>
    <property type="match status" value="2"/>
</dbReference>
<evidence type="ECO:0000256" key="6">
    <source>
        <dbReference type="SAM" id="SignalP"/>
    </source>
</evidence>
<dbReference type="FunFam" id="2.10.25.10:FF:000454">
    <property type="entry name" value="Laminin subunit alpha 1"/>
    <property type="match status" value="1"/>
</dbReference>
<dbReference type="GO" id="GO:0007411">
    <property type="term" value="P:axon guidance"/>
    <property type="evidence" value="ECO:0007669"/>
    <property type="project" value="TreeGrafter"/>
</dbReference>
<keyword evidence="3" id="KW-1015">Disulfide bond</keyword>
<evidence type="ECO:0000256" key="5">
    <source>
        <dbReference type="ARBA" id="ARBA00023292"/>
    </source>
</evidence>
<keyword evidence="5" id="KW-0424">Laminin EGF-like domain</keyword>
<evidence type="ECO:0000256" key="4">
    <source>
        <dbReference type="ARBA" id="ARBA00023180"/>
    </source>
</evidence>
<keyword evidence="1 6" id="KW-0732">Signal</keyword>
<feature type="chain" id="PRO_5009315755" evidence="6">
    <location>
        <begin position="23"/>
        <end position="347"/>
    </location>
</feature>
<evidence type="ECO:0000313" key="9">
    <source>
        <dbReference type="WBParaSite" id="MhA1_Contig210.frz3.gene10"/>
    </source>
</evidence>
<dbReference type="GO" id="GO:0009887">
    <property type="term" value="P:animal organ morphogenesis"/>
    <property type="evidence" value="ECO:0007669"/>
    <property type="project" value="TreeGrafter"/>
</dbReference>
<evidence type="ECO:0000256" key="3">
    <source>
        <dbReference type="ARBA" id="ARBA00023157"/>
    </source>
</evidence>
<dbReference type="PROSITE" id="PS51115">
    <property type="entry name" value="LAMININ_IVA"/>
    <property type="match status" value="1"/>
</dbReference>
<dbReference type="InterPro" id="IPR000034">
    <property type="entry name" value="Laminin_IV"/>
</dbReference>
<evidence type="ECO:0000256" key="2">
    <source>
        <dbReference type="ARBA" id="ARBA00022737"/>
    </source>
</evidence>
<dbReference type="PROSITE" id="PS01248">
    <property type="entry name" value="EGF_LAM_1"/>
    <property type="match status" value="1"/>
</dbReference>
<name>A0A1I8BFD1_MELHA</name>
<feature type="signal peptide" evidence="6">
    <location>
        <begin position="1"/>
        <end position="22"/>
    </location>
</feature>
<dbReference type="SMART" id="SM00281">
    <property type="entry name" value="LamB"/>
    <property type="match status" value="1"/>
</dbReference>
<dbReference type="InterPro" id="IPR050440">
    <property type="entry name" value="Laminin/Netrin_ECM"/>
</dbReference>
<reference evidence="9" key="1">
    <citation type="submission" date="2016-11" db="UniProtKB">
        <authorList>
            <consortium name="WormBaseParasite"/>
        </authorList>
    </citation>
    <scope>IDENTIFICATION</scope>
</reference>
<dbReference type="GO" id="GO:0005604">
    <property type="term" value="C:basement membrane"/>
    <property type="evidence" value="ECO:0007669"/>
    <property type="project" value="TreeGrafter"/>
</dbReference>
<evidence type="ECO:0000259" key="7">
    <source>
        <dbReference type="PROSITE" id="PS51115"/>
    </source>
</evidence>
<sequence>MGNNLMLLLLECYYTSLEIAVARDTQEKRALEVEQCECPPGYTGTSCEDCAEGYERIPGGRYLGTCVPRRQPPQPVCSAVGSLSTQPQWDGRCQCKQNVIGSTCDRCAPESYSISKDHPGGCLRCWCSGVTAVCESSHWRRSKVELDYSRGDIDQLEAVSSDQRSPFKSSSQALVTDGAIQLDDFSGVPTGTQLYWSLPQKFLGDKVTSYGGKFRYTFRFTSSSSGISTFGGADADVVLRGNNIQLEYTHQQHVEPDVENSIEVPLTEAGWRRSQDGQPITREQFLMALADLDAVLIKISCTSDCATSSLLNVHMDIADAYGTGELALDVEHCQCPPGYQGTSCEVD</sequence>
<dbReference type="Gene3D" id="2.170.300.10">
    <property type="entry name" value="Tie2 ligand-binding domain superfamily"/>
    <property type="match status" value="1"/>
</dbReference>
<dbReference type="WBParaSite" id="MhA1_Contig210.frz3.gene10">
    <property type="protein sequence ID" value="MhA1_Contig210.frz3.gene10"/>
    <property type="gene ID" value="MhA1_Contig210.frz3.gene10"/>
</dbReference>
<dbReference type="PANTHER" id="PTHR10574:SF428">
    <property type="entry name" value="LAMININ SUBUNIT ALPHA-1-LIKE PROTEIN"/>
    <property type="match status" value="1"/>
</dbReference>
<accession>A0A1I8BFD1</accession>
<dbReference type="GO" id="GO:0005201">
    <property type="term" value="F:extracellular matrix structural constituent"/>
    <property type="evidence" value="ECO:0007669"/>
    <property type="project" value="TreeGrafter"/>
</dbReference>
<dbReference type="GO" id="GO:0009888">
    <property type="term" value="P:tissue development"/>
    <property type="evidence" value="ECO:0007669"/>
    <property type="project" value="TreeGrafter"/>
</dbReference>
<proteinExistence type="predicted"/>
<feature type="domain" description="Laminin IV type A" evidence="7">
    <location>
        <begin position="151"/>
        <end position="332"/>
    </location>
</feature>
<protein>
    <submittedName>
        <fullName evidence="9">Laminin IV type A domain-containing protein</fullName>
    </submittedName>
</protein>
<dbReference type="Pfam" id="PF00052">
    <property type="entry name" value="Laminin_B"/>
    <property type="match status" value="1"/>
</dbReference>
<dbReference type="OMA" id="LEYTHQQ"/>
<dbReference type="Gene3D" id="2.10.25.10">
    <property type="entry name" value="Laminin"/>
    <property type="match status" value="1"/>
</dbReference>
<dbReference type="PROSITE" id="PS00022">
    <property type="entry name" value="EGF_1"/>
    <property type="match status" value="1"/>
</dbReference>
<dbReference type="Proteomes" id="UP000095281">
    <property type="component" value="Unplaced"/>
</dbReference>
<dbReference type="SUPFAM" id="SSF57196">
    <property type="entry name" value="EGF/Laminin"/>
    <property type="match status" value="2"/>
</dbReference>
<evidence type="ECO:0000256" key="1">
    <source>
        <dbReference type="ARBA" id="ARBA00022729"/>
    </source>
</evidence>
<dbReference type="SMART" id="SM00180">
    <property type="entry name" value="EGF_Lam"/>
    <property type="match status" value="1"/>
</dbReference>
<keyword evidence="4" id="KW-0325">Glycoprotein</keyword>